<dbReference type="OrthoDB" id="9814202at2"/>
<dbReference type="CDD" id="cd06225">
    <property type="entry name" value="HAMP"/>
    <property type="match status" value="1"/>
</dbReference>
<accession>A0A5B8LH64</accession>
<dbReference type="SMART" id="SM00052">
    <property type="entry name" value="EAL"/>
    <property type="match status" value="1"/>
</dbReference>
<dbReference type="EMBL" id="CP042306">
    <property type="protein sequence ID" value="QDZ06952.1"/>
    <property type="molecule type" value="Genomic_DNA"/>
</dbReference>
<dbReference type="InterPro" id="IPR043128">
    <property type="entry name" value="Rev_trsase/Diguanyl_cyclase"/>
</dbReference>
<feature type="domain" description="HAMP" evidence="4">
    <location>
        <begin position="296"/>
        <end position="347"/>
    </location>
</feature>
<dbReference type="InterPro" id="IPR001633">
    <property type="entry name" value="EAL_dom"/>
</dbReference>
<evidence type="ECO:0000259" key="4">
    <source>
        <dbReference type="PROSITE" id="PS50885"/>
    </source>
</evidence>
<dbReference type="PROSITE" id="PS50883">
    <property type="entry name" value="EAL"/>
    <property type="match status" value="1"/>
</dbReference>
<dbReference type="InterPro" id="IPR000160">
    <property type="entry name" value="GGDEF_dom"/>
</dbReference>
<dbReference type="AlphaFoldDB" id="A0A5B8LH64"/>
<evidence type="ECO:0000256" key="2">
    <source>
        <dbReference type="SAM" id="Phobius"/>
    </source>
</evidence>
<keyword evidence="7" id="KW-1185">Reference proteome</keyword>
<dbReference type="GO" id="GO:0071111">
    <property type="term" value="F:cyclic-guanylate-specific phosphodiesterase activity"/>
    <property type="evidence" value="ECO:0007669"/>
    <property type="project" value="UniProtKB-EC"/>
</dbReference>
<evidence type="ECO:0000313" key="6">
    <source>
        <dbReference type="EMBL" id="QDZ06952.1"/>
    </source>
</evidence>
<dbReference type="Pfam" id="PF00672">
    <property type="entry name" value="HAMP"/>
    <property type="match status" value="1"/>
</dbReference>
<dbReference type="CDD" id="cd01949">
    <property type="entry name" value="GGDEF"/>
    <property type="match status" value="1"/>
</dbReference>
<dbReference type="FunFam" id="3.20.20.450:FF:000001">
    <property type="entry name" value="Cyclic di-GMP phosphodiesterase yahA"/>
    <property type="match status" value="1"/>
</dbReference>
<dbReference type="Pfam" id="PF14827">
    <property type="entry name" value="dCache_3"/>
    <property type="match status" value="1"/>
</dbReference>
<evidence type="ECO:0000256" key="1">
    <source>
        <dbReference type="ARBA" id="ARBA00051114"/>
    </source>
</evidence>
<dbReference type="SUPFAM" id="SSF55073">
    <property type="entry name" value="Nucleotide cyclase"/>
    <property type="match status" value="1"/>
</dbReference>
<dbReference type="NCBIfam" id="TIGR00254">
    <property type="entry name" value="GGDEF"/>
    <property type="match status" value="1"/>
</dbReference>
<dbReference type="SMART" id="SM00304">
    <property type="entry name" value="HAMP"/>
    <property type="match status" value="1"/>
</dbReference>
<dbReference type="InterPro" id="IPR029150">
    <property type="entry name" value="dCache_3"/>
</dbReference>
<dbReference type="CDD" id="cd01948">
    <property type="entry name" value="EAL"/>
    <property type="match status" value="1"/>
</dbReference>
<dbReference type="Pfam" id="PF00563">
    <property type="entry name" value="EAL"/>
    <property type="match status" value="1"/>
</dbReference>
<dbReference type="PANTHER" id="PTHR44757:SF2">
    <property type="entry name" value="BIOFILM ARCHITECTURE MAINTENANCE PROTEIN MBAA"/>
    <property type="match status" value="1"/>
</dbReference>
<organism evidence="6 7">
    <name type="scientific">Sphingomonas panacisoli</name>
    <dbReference type="NCBI Taxonomy" id="1813879"/>
    <lineage>
        <taxon>Bacteria</taxon>
        <taxon>Pseudomonadati</taxon>
        <taxon>Pseudomonadota</taxon>
        <taxon>Alphaproteobacteria</taxon>
        <taxon>Sphingomonadales</taxon>
        <taxon>Sphingomonadaceae</taxon>
        <taxon>Sphingomonas</taxon>
    </lineage>
</organism>
<feature type="domain" description="EAL" evidence="3">
    <location>
        <begin position="524"/>
        <end position="774"/>
    </location>
</feature>
<dbReference type="FunFam" id="3.30.70.270:FF:000001">
    <property type="entry name" value="Diguanylate cyclase domain protein"/>
    <property type="match status" value="1"/>
</dbReference>
<keyword evidence="2" id="KW-0812">Transmembrane</keyword>
<evidence type="ECO:0000313" key="7">
    <source>
        <dbReference type="Proteomes" id="UP000315673"/>
    </source>
</evidence>
<protein>
    <submittedName>
        <fullName evidence="6">EAL domain-containing protein</fullName>
    </submittedName>
</protein>
<dbReference type="SUPFAM" id="SSF141868">
    <property type="entry name" value="EAL domain-like"/>
    <property type="match status" value="1"/>
</dbReference>
<evidence type="ECO:0000259" key="3">
    <source>
        <dbReference type="PROSITE" id="PS50883"/>
    </source>
</evidence>
<dbReference type="PROSITE" id="PS50885">
    <property type="entry name" value="HAMP"/>
    <property type="match status" value="1"/>
</dbReference>
<dbReference type="Gene3D" id="3.20.20.450">
    <property type="entry name" value="EAL domain"/>
    <property type="match status" value="1"/>
</dbReference>
<name>A0A5B8LH64_9SPHN</name>
<dbReference type="RefSeq" id="WP_146570036.1">
    <property type="nucleotide sequence ID" value="NZ_CP042306.1"/>
</dbReference>
<feature type="transmembrane region" description="Helical" evidence="2">
    <location>
        <begin position="274"/>
        <end position="292"/>
    </location>
</feature>
<gene>
    <name evidence="6" type="ORF">FPZ24_05210</name>
</gene>
<dbReference type="InterPro" id="IPR029787">
    <property type="entry name" value="Nucleotide_cyclase"/>
</dbReference>
<evidence type="ECO:0000259" key="5">
    <source>
        <dbReference type="PROSITE" id="PS50887"/>
    </source>
</evidence>
<dbReference type="InterPro" id="IPR035919">
    <property type="entry name" value="EAL_sf"/>
</dbReference>
<dbReference type="GO" id="GO:0016020">
    <property type="term" value="C:membrane"/>
    <property type="evidence" value="ECO:0007669"/>
    <property type="project" value="InterPro"/>
</dbReference>
<comment type="catalytic activity">
    <reaction evidence="1">
        <text>3',3'-c-di-GMP + H2O = 5'-phosphoguanylyl(3'-&gt;5')guanosine + H(+)</text>
        <dbReference type="Rhea" id="RHEA:24902"/>
        <dbReference type="ChEBI" id="CHEBI:15377"/>
        <dbReference type="ChEBI" id="CHEBI:15378"/>
        <dbReference type="ChEBI" id="CHEBI:58754"/>
        <dbReference type="ChEBI" id="CHEBI:58805"/>
        <dbReference type="EC" id="3.1.4.52"/>
    </reaction>
    <physiologicalReaction direction="left-to-right" evidence="1">
        <dbReference type="Rhea" id="RHEA:24903"/>
    </physiologicalReaction>
</comment>
<dbReference type="GO" id="GO:0071732">
    <property type="term" value="P:cellular response to nitric oxide"/>
    <property type="evidence" value="ECO:0007669"/>
    <property type="project" value="UniProtKB-ARBA"/>
</dbReference>
<keyword evidence="2" id="KW-1133">Transmembrane helix</keyword>
<dbReference type="KEGG" id="spai:FPZ24_05210"/>
<dbReference type="Pfam" id="PF00990">
    <property type="entry name" value="GGDEF"/>
    <property type="match status" value="1"/>
</dbReference>
<dbReference type="GO" id="GO:0007165">
    <property type="term" value="P:signal transduction"/>
    <property type="evidence" value="ECO:0007669"/>
    <property type="project" value="InterPro"/>
</dbReference>
<reference evidence="6 7" key="1">
    <citation type="submission" date="2019-07" db="EMBL/GenBank/DDBJ databases">
        <title>Full genome sequence of Sphingomonas sp. 4R-6-7(HKS19).</title>
        <authorList>
            <person name="Im W.-T."/>
        </authorList>
    </citation>
    <scope>NUCLEOTIDE SEQUENCE [LARGE SCALE GENOMIC DNA]</scope>
    <source>
        <strain evidence="6 7">HKS19</strain>
    </source>
</reference>
<dbReference type="Proteomes" id="UP000315673">
    <property type="component" value="Chromosome"/>
</dbReference>
<dbReference type="InterPro" id="IPR003660">
    <property type="entry name" value="HAMP_dom"/>
</dbReference>
<dbReference type="SUPFAM" id="SSF158472">
    <property type="entry name" value="HAMP domain-like"/>
    <property type="match status" value="1"/>
</dbReference>
<sequence length="780" mass="84391">MVVRLLNFRKLRTRLAALYIALFAAAMLGMSLTLLAVAERSSTDQVRRELAASGTVFDRLWSQRAAQLGGAAGLVARDFGFRAAVATGDKATIVSALDNLKRRMGVPVAFVVGVDGRVTGLDRPQLAEQAAGLWNALDGGQMSGVVDLGGSARHVIAAPIMAPQLTGWVVFATDLDMKEMQGLQRLSAIPIQAAVFQRRADGRWVDPSDSEAGALSGFIDRAVTDRSVSDVTTPNGTALALVKPLPVMTGAPQAVLLLRYPLDKALAGYHRLQLAILLSGLVGLLCIVWATIRMARSITRPVTLLDAAAARLAAGLEASVPVEGNDELARLADSFNRMATDIAERERRITHLAFNDTLTGLPNRAHFLEHLEHELKLAERNGEAVSVMILDLDDFKSVNDTLGHPVGDEVLRRVGERVDADLAQSFVARLGGDEFVIVTRQGADGEPLERLAKRAGEAAAQHIQLEGHDVTQAASIGIAISPADGADARSLLKHADLALYRAKELGRGMFCFFEEALNSRAQERRRMESDLRTALHEGQFELYFQPLFDLDANRVGSFEALLRWHHPERGMVSPVEFIPTAEDTGLIVEIGAWVLREACAQAAAWPEHVRIAVNVSSVQFRRPGLNETVLQALAASGLEPSRLELEITESIFLEGLDTTTRLLHGLRSLGVRIALDDFGTGYSSLSYLQSFPFDKIKIDRSFIQDLLTRPGAVAIVRAITDLARALGMETTAEGVEENDQLAELRKHGCSSVQGYLFSRPIDAVAVRDLLADEAASSAAA</sequence>
<dbReference type="PROSITE" id="PS50887">
    <property type="entry name" value="GGDEF"/>
    <property type="match status" value="1"/>
</dbReference>
<dbReference type="Gene3D" id="6.10.340.10">
    <property type="match status" value="1"/>
</dbReference>
<feature type="transmembrane region" description="Helical" evidence="2">
    <location>
        <begin position="16"/>
        <end position="38"/>
    </location>
</feature>
<feature type="domain" description="GGDEF" evidence="5">
    <location>
        <begin position="383"/>
        <end position="515"/>
    </location>
</feature>
<dbReference type="Gene3D" id="3.30.70.270">
    <property type="match status" value="1"/>
</dbReference>
<dbReference type="SMART" id="SM00267">
    <property type="entry name" value="GGDEF"/>
    <property type="match status" value="1"/>
</dbReference>
<dbReference type="InterPro" id="IPR052155">
    <property type="entry name" value="Biofilm_reg_signaling"/>
</dbReference>
<keyword evidence="2" id="KW-0472">Membrane</keyword>
<dbReference type="PANTHER" id="PTHR44757">
    <property type="entry name" value="DIGUANYLATE CYCLASE DGCP"/>
    <property type="match status" value="1"/>
</dbReference>
<proteinExistence type="predicted"/>